<evidence type="ECO:0000313" key="5">
    <source>
        <dbReference type="Proteomes" id="UP001205566"/>
    </source>
</evidence>
<dbReference type="InterPro" id="IPR003305">
    <property type="entry name" value="CenC_carb-bd"/>
</dbReference>
<gene>
    <name evidence="4" type="ORF">HXX02_16310</name>
</gene>
<dbReference type="PROSITE" id="PS51257">
    <property type="entry name" value="PROKAR_LIPOPROTEIN"/>
    <property type="match status" value="1"/>
</dbReference>
<dbReference type="InterPro" id="IPR008964">
    <property type="entry name" value="Invasin/intimin_cell_adhesion"/>
</dbReference>
<dbReference type="EMBL" id="JACASI010000045">
    <property type="protein sequence ID" value="MCQ3831004.1"/>
    <property type="molecule type" value="Genomic_DNA"/>
</dbReference>
<keyword evidence="1" id="KW-0378">Hydrolase</keyword>
<reference evidence="4" key="1">
    <citation type="thesis" date="2020" institute="Technische Universitat Dresden" country="Dresden, Germany">
        <title>The Agarolytic System of Microbulbifer elongatus PORT2, Isolated from Batu Karas, Pangandaran West Java Indonesia.</title>
        <authorList>
            <person name="Anggraeni S.R."/>
        </authorList>
    </citation>
    <scope>NUCLEOTIDE SEQUENCE</scope>
    <source>
        <strain evidence="4">PORT2</strain>
    </source>
</reference>
<sequence>MNKSFFTLRTILSMLCAVALSACGASDSDASSESSCNGWVKVTGVNIVPEKITAEVGEVFTVEFNVIPACASQPNITFQSTDGRVVSTTSSGTMTARQAGTATLTIVTKDGGFTDTVEVSVVDEVTPTPPVSGNLLENGDFETGSLTPWLTQNASTSISTVNVHGDSYAMHVNGASSAYQEISVEPNTTYTLTGWVRVGADDQTVYLGVKNYGGDDTSHRFSSSTYQKATISFTTGSSNTSARIYVWNGDAGHQAWADDLAVSSGSLLTLEQEALEKISVLEVLISQANQHQLDTAREETTLWFAREFLKYANWDKDNLPEVEKFFENFYPYRNGASEYAAILPDFERQQVINILDKSIATLSDVLDGSIVRRPAGLLDWKNIGVQNDMFTSNGKPAFLYTIFQSRWATLHQTAICITITWATLMYCLALTRTG</sequence>
<dbReference type="SUPFAM" id="SSF49373">
    <property type="entry name" value="Invasin/intimin cell-adhesion fragments"/>
    <property type="match status" value="1"/>
</dbReference>
<keyword evidence="5" id="KW-1185">Reference proteome</keyword>
<dbReference type="Proteomes" id="UP001205566">
    <property type="component" value="Unassembled WGS sequence"/>
</dbReference>
<feature type="domain" description="BIG2" evidence="3">
    <location>
        <begin position="41"/>
        <end position="118"/>
    </location>
</feature>
<name>A0ABT1P7C9_9GAMM</name>
<dbReference type="Gene3D" id="2.60.40.1080">
    <property type="match status" value="1"/>
</dbReference>
<keyword evidence="2" id="KW-0732">Signal</keyword>
<dbReference type="Gene3D" id="2.60.120.260">
    <property type="entry name" value="Galactose-binding domain-like"/>
    <property type="match status" value="1"/>
</dbReference>
<evidence type="ECO:0000313" key="4">
    <source>
        <dbReference type="EMBL" id="MCQ3831004.1"/>
    </source>
</evidence>
<comment type="caution">
    <text evidence="4">The sequence shown here is derived from an EMBL/GenBank/DDBJ whole genome shotgun (WGS) entry which is preliminary data.</text>
</comment>
<evidence type="ECO:0000259" key="3">
    <source>
        <dbReference type="SMART" id="SM00635"/>
    </source>
</evidence>
<feature type="signal peptide" evidence="2">
    <location>
        <begin position="1"/>
        <end position="24"/>
    </location>
</feature>
<protein>
    <submittedName>
        <fullName evidence="4">Carbohydrate binding domain-containing protein</fullName>
    </submittedName>
</protein>
<proteinExistence type="predicted"/>
<dbReference type="SMART" id="SM00635">
    <property type="entry name" value="BID_2"/>
    <property type="match status" value="1"/>
</dbReference>
<dbReference type="InterPro" id="IPR008979">
    <property type="entry name" value="Galactose-bd-like_sf"/>
</dbReference>
<dbReference type="RefSeq" id="WP_255875909.1">
    <property type="nucleotide sequence ID" value="NZ_JACASI010000045.1"/>
</dbReference>
<dbReference type="SUPFAM" id="SSF49785">
    <property type="entry name" value="Galactose-binding domain-like"/>
    <property type="match status" value="1"/>
</dbReference>
<accession>A0ABT1P7C9</accession>
<organism evidence="4 5">
    <name type="scientific">Microbulbifer elongatus</name>
    <dbReference type="NCBI Taxonomy" id="86173"/>
    <lineage>
        <taxon>Bacteria</taxon>
        <taxon>Pseudomonadati</taxon>
        <taxon>Pseudomonadota</taxon>
        <taxon>Gammaproteobacteria</taxon>
        <taxon>Cellvibrionales</taxon>
        <taxon>Microbulbiferaceae</taxon>
        <taxon>Microbulbifer</taxon>
    </lineage>
</organism>
<evidence type="ECO:0000256" key="1">
    <source>
        <dbReference type="ARBA" id="ARBA00022801"/>
    </source>
</evidence>
<dbReference type="InterPro" id="IPR003343">
    <property type="entry name" value="Big_2"/>
</dbReference>
<feature type="chain" id="PRO_5047293455" evidence="2">
    <location>
        <begin position="25"/>
        <end position="434"/>
    </location>
</feature>
<dbReference type="Pfam" id="PF02018">
    <property type="entry name" value="CBM_4_9"/>
    <property type="match status" value="1"/>
</dbReference>
<evidence type="ECO:0000256" key="2">
    <source>
        <dbReference type="SAM" id="SignalP"/>
    </source>
</evidence>
<dbReference type="Pfam" id="PF02368">
    <property type="entry name" value="Big_2"/>
    <property type="match status" value="1"/>
</dbReference>